<dbReference type="AlphaFoldDB" id="A0A1M6QB72"/>
<dbReference type="Proteomes" id="UP000184275">
    <property type="component" value="Unassembled WGS sequence"/>
</dbReference>
<feature type="compositionally biased region" description="Polar residues" evidence="1">
    <location>
        <begin position="1"/>
        <end position="14"/>
    </location>
</feature>
<dbReference type="EMBL" id="FRAW01000002">
    <property type="protein sequence ID" value="SHK17492.1"/>
    <property type="molecule type" value="Genomic_DNA"/>
</dbReference>
<reference evidence="3" key="1">
    <citation type="submission" date="2016-11" db="EMBL/GenBank/DDBJ databases">
        <authorList>
            <person name="Varghese N."/>
            <person name="Submissions S."/>
        </authorList>
    </citation>
    <scope>NUCLEOTIDE SEQUENCE [LARGE SCALE GENOMIC DNA]</scope>
    <source>
        <strain evidence="3">UWOS</strain>
    </source>
</reference>
<protein>
    <submittedName>
        <fullName evidence="2">Uncharacterized protein</fullName>
    </submittedName>
</protein>
<organism evidence="2 3">
    <name type="scientific">Fibrobacter intestinalis</name>
    <dbReference type="NCBI Taxonomy" id="28122"/>
    <lineage>
        <taxon>Bacteria</taxon>
        <taxon>Pseudomonadati</taxon>
        <taxon>Fibrobacterota</taxon>
        <taxon>Fibrobacteria</taxon>
        <taxon>Fibrobacterales</taxon>
        <taxon>Fibrobacteraceae</taxon>
        <taxon>Fibrobacter</taxon>
    </lineage>
</organism>
<name>A0A1M6QB72_9BACT</name>
<dbReference type="RefSeq" id="WP_220386965.1">
    <property type="nucleotide sequence ID" value="NZ_FRAW01000002.1"/>
</dbReference>
<feature type="region of interest" description="Disordered" evidence="1">
    <location>
        <begin position="1"/>
        <end position="26"/>
    </location>
</feature>
<keyword evidence="3" id="KW-1185">Reference proteome</keyword>
<dbReference type="InterPro" id="IPR029063">
    <property type="entry name" value="SAM-dependent_MTases_sf"/>
</dbReference>
<evidence type="ECO:0000313" key="3">
    <source>
        <dbReference type="Proteomes" id="UP000184275"/>
    </source>
</evidence>
<accession>A0A1M6QB72</accession>
<evidence type="ECO:0000313" key="2">
    <source>
        <dbReference type="EMBL" id="SHK17492.1"/>
    </source>
</evidence>
<sequence>MENRGTWNRTSPKSGSKDAAPKIVGPIPPDLEGKKAYLENWVKENRIPGKIQSWFTQPSKAETSDWRIHSQMLSKTNRVLSIEGPYKGAKPPKIVLDIDAQIRKPHLSKFRKSVLQIWFRATGDGRYGLAVQTILHSAEATREFKTFMNYLKHEHSSDILCCHQIQIRPVQAFDPAHPSPDSQIELHKGFGNEFLPIAGTGQMFHIADWTPRAKEPWLALPKRIREAIHPSKEDKFLECHAGPAYIAEALSPYFSASYAVDQRNIPRQVPHVRMIRSTVEKDFFEKFFAGKGKEGKWTIYLDPPNGKSLGALVSKMAACRPERILLNSSNLSVATTEIKKFRNEGYMLRKIIPLDLEPGSNTFQTLFLFVPDRAGLLGRKTPHPGKVIKRIEKPATDMSNAAETIRFTQKRRK</sequence>
<evidence type="ECO:0000256" key="1">
    <source>
        <dbReference type="SAM" id="MobiDB-lite"/>
    </source>
</evidence>
<proteinExistence type="predicted"/>
<dbReference type="Gene3D" id="3.40.50.150">
    <property type="entry name" value="Vaccinia Virus protein VP39"/>
    <property type="match status" value="1"/>
</dbReference>
<gene>
    <name evidence="2" type="ORF">SAMN05720469_10229</name>
</gene>